<reference evidence="1" key="1">
    <citation type="submission" date="2018-05" db="EMBL/GenBank/DDBJ databases">
        <authorList>
            <person name="Lanie J.A."/>
            <person name="Ng W.-L."/>
            <person name="Kazmierczak K.M."/>
            <person name="Andrzejewski T.M."/>
            <person name="Davidsen T.M."/>
            <person name="Wayne K.J."/>
            <person name="Tettelin H."/>
            <person name="Glass J.I."/>
            <person name="Rusch D."/>
            <person name="Podicherti R."/>
            <person name="Tsui H.-C.T."/>
            <person name="Winkler M.E."/>
        </authorList>
    </citation>
    <scope>NUCLEOTIDE SEQUENCE</scope>
</reference>
<organism evidence="1">
    <name type="scientific">marine metagenome</name>
    <dbReference type="NCBI Taxonomy" id="408172"/>
    <lineage>
        <taxon>unclassified sequences</taxon>
        <taxon>metagenomes</taxon>
        <taxon>ecological metagenomes</taxon>
    </lineage>
</organism>
<gene>
    <name evidence="1" type="ORF">METZ01_LOCUS350420</name>
</gene>
<protein>
    <submittedName>
        <fullName evidence="1">Uncharacterized protein</fullName>
    </submittedName>
</protein>
<proteinExistence type="predicted"/>
<evidence type="ECO:0000313" key="1">
    <source>
        <dbReference type="EMBL" id="SVC97566.1"/>
    </source>
</evidence>
<name>A0A382RIW0_9ZZZZ</name>
<dbReference type="AlphaFoldDB" id="A0A382RIW0"/>
<accession>A0A382RIW0</accession>
<dbReference type="EMBL" id="UINC01122015">
    <property type="protein sequence ID" value="SVC97566.1"/>
    <property type="molecule type" value="Genomic_DNA"/>
</dbReference>
<sequence length="186" mass="19673">MAIQRTHGRMIEDASILEADIANDAVSTNKIPNAGITDIKIATGITSSKLTGDLPAISGAILKEVVYDIAFVAGYDPEMVPEDVVANRVYGEMIMARTGAFDGELGYVDVVNTGAALILDVLKNGTSIYSTKPQFVAGVANKQMTAGTRSTDVFAAYDRITFKVTQKGSSVAGKGVRFMLKCRADG</sequence>